<evidence type="ECO:0000313" key="6">
    <source>
        <dbReference type="EMBL" id="MCQ8897512.1"/>
    </source>
</evidence>
<keyword evidence="3" id="KW-1005">Bacterial flagellum biogenesis</keyword>
<dbReference type="Gene3D" id="1.20.58.380">
    <property type="entry name" value="Flagellar protein flit"/>
    <property type="match status" value="1"/>
</dbReference>
<evidence type="ECO:0000256" key="5">
    <source>
        <dbReference type="ARBA" id="ARBA00093797"/>
    </source>
</evidence>
<evidence type="ECO:0000256" key="1">
    <source>
        <dbReference type="ARBA" id="ARBA00004514"/>
    </source>
</evidence>
<dbReference type="Pfam" id="PF05400">
    <property type="entry name" value="FliT"/>
    <property type="match status" value="1"/>
</dbReference>
<evidence type="ECO:0000256" key="2">
    <source>
        <dbReference type="ARBA" id="ARBA00022490"/>
    </source>
</evidence>
<evidence type="ECO:0000256" key="4">
    <source>
        <dbReference type="ARBA" id="ARBA00023186"/>
    </source>
</evidence>
<comment type="subcellular location">
    <subcellularLocation>
        <location evidence="1">Cytoplasm</location>
        <location evidence="1">Cytosol</location>
    </subcellularLocation>
</comment>
<evidence type="ECO:0000313" key="7">
    <source>
        <dbReference type="Proteomes" id="UP001204142"/>
    </source>
</evidence>
<sequence>MNQFRPEPDAHPVIALYAQIAEQAARLLRSAQQSQWDEFALQEQQFSQLVQSLNNYPEDPQTLTESEILLRTVYLRQIMNDNDQTHQLVKLRTDELERALVLQNNADRLEKGYGE</sequence>
<comment type="caution">
    <text evidence="6">The sequence shown here is derived from an EMBL/GenBank/DDBJ whole genome shotgun (WGS) entry which is preliminary data.</text>
</comment>
<proteinExistence type="predicted"/>
<keyword evidence="6" id="KW-0966">Cell projection</keyword>
<dbReference type="EMBL" id="JANIGO010000005">
    <property type="protein sequence ID" value="MCQ8897512.1"/>
    <property type="molecule type" value="Genomic_DNA"/>
</dbReference>
<keyword evidence="7" id="KW-1185">Reference proteome</keyword>
<dbReference type="InterPro" id="IPR008622">
    <property type="entry name" value="FliT"/>
</dbReference>
<dbReference type="RefSeq" id="WP_256765317.1">
    <property type="nucleotide sequence ID" value="NZ_JANIGO010000005.1"/>
</dbReference>
<name>A0ABT1WJ10_9BURK</name>
<gene>
    <name evidence="6" type="primary">fliT</name>
    <name evidence="6" type="ORF">NQT62_13810</name>
</gene>
<protein>
    <recommendedName>
        <fullName evidence="5">Flagellar protein FliT</fullName>
    </recommendedName>
</protein>
<keyword evidence="2" id="KW-0963">Cytoplasm</keyword>
<keyword evidence="4" id="KW-0143">Chaperone</keyword>
<evidence type="ECO:0000256" key="3">
    <source>
        <dbReference type="ARBA" id="ARBA00022795"/>
    </source>
</evidence>
<organism evidence="6 7">
    <name type="scientific">Limnobacter humi</name>
    <dbReference type="NCBI Taxonomy" id="1778671"/>
    <lineage>
        <taxon>Bacteria</taxon>
        <taxon>Pseudomonadati</taxon>
        <taxon>Pseudomonadota</taxon>
        <taxon>Betaproteobacteria</taxon>
        <taxon>Burkholderiales</taxon>
        <taxon>Burkholderiaceae</taxon>
        <taxon>Limnobacter</taxon>
    </lineage>
</organism>
<reference evidence="6 7" key="1">
    <citation type="submission" date="2022-07" db="EMBL/GenBank/DDBJ databases">
        <authorList>
            <person name="Xamxidin M."/>
            <person name="Wu M."/>
        </authorList>
    </citation>
    <scope>NUCLEOTIDE SEQUENCE [LARGE SCALE GENOMIC DNA]</scope>
    <source>
        <strain evidence="6 7">NBRC 111650</strain>
    </source>
</reference>
<dbReference type="Proteomes" id="UP001204142">
    <property type="component" value="Unassembled WGS sequence"/>
</dbReference>
<keyword evidence="6" id="KW-0282">Flagellum</keyword>
<keyword evidence="6" id="KW-0969">Cilium</keyword>
<accession>A0ABT1WJ10</accession>